<dbReference type="GO" id="GO:0005524">
    <property type="term" value="F:ATP binding"/>
    <property type="evidence" value="ECO:0007669"/>
    <property type="project" value="UniProtKB-KW"/>
</dbReference>
<organism evidence="4 5">
    <name type="scientific">Pristionchus pacificus</name>
    <name type="common">Parasitic nematode worm</name>
    <dbReference type="NCBI Taxonomy" id="54126"/>
    <lineage>
        <taxon>Eukaryota</taxon>
        <taxon>Metazoa</taxon>
        <taxon>Ecdysozoa</taxon>
        <taxon>Nematoda</taxon>
        <taxon>Chromadorea</taxon>
        <taxon>Rhabditida</taxon>
        <taxon>Rhabditina</taxon>
        <taxon>Diplogasteromorpha</taxon>
        <taxon>Diplogasteroidea</taxon>
        <taxon>Neodiplogasteridae</taxon>
        <taxon>Pristionchus</taxon>
    </lineage>
</organism>
<dbReference type="Gene3D" id="3.30.30.30">
    <property type="match status" value="1"/>
</dbReference>
<dbReference type="EnsemblMetazoa" id="PPA38381.1">
    <property type="protein sequence ID" value="PPA38381.1"/>
    <property type="gene ID" value="WBGene00276750"/>
</dbReference>
<keyword evidence="3" id="KW-0067">ATP-binding</keyword>
<keyword evidence="5" id="KW-1185">Reference proteome</keyword>
<dbReference type="SUPFAM" id="SSF53067">
    <property type="entry name" value="Actin-like ATPase domain"/>
    <property type="match status" value="2"/>
</dbReference>
<reference evidence="5" key="1">
    <citation type="journal article" date="2008" name="Nat. Genet.">
        <title>The Pristionchus pacificus genome provides a unique perspective on nematode lifestyle and parasitism.</title>
        <authorList>
            <person name="Dieterich C."/>
            <person name="Clifton S.W."/>
            <person name="Schuster L.N."/>
            <person name="Chinwalla A."/>
            <person name="Delehaunty K."/>
            <person name="Dinkelacker I."/>
            <person name="Fulton L."/>
            <person name="Fulton R."/>
            <person name="Godfrey J."/>
            <person name="Minx P."/>
            <person name="Mitreva M."/>
            <person name="Roeseler W."/>
            <person name="Tian H."/>
            <person name="Witte H."/>
            <person name="Yang S.P."/>
            <person name="Wilson R.K."/>
            <person name="Sommer R.J."/>
        </authorList>
    </citation>
    <scope>NUCLEOTIDE SEQUENCE [LARGE SCALE GENOMIC DNA]</scope>
    <source>
        <strain evidence="5">PS312</strain>
    </source>
</reference>
<evidence type="ECO:0000256" key="3">
    <source>
        <dbReference type="ARBA" id="ARBA00022840"/>
    </source>
</evidence>
<evidence type="ECO:0000256" key="1">
    <source>
        <dbReference type="ARBA" id="ARBA00007381"/>
    </source>
</evidence>
<dbReference type="GO" id="GO:0042026">
    <property type="term" value="P:protein refolding"/>
    <property type="evidence" value="ECO:0000318"/>
    <property type="project" value="GO_Central"/>
</dbReference>
<dbReference type="GO" id="GO:0031072">
    <property type="term" value="F:heat shock protein binding"/>
    <property type="evidence" value="ECO:0000318"/>
    <property type="project" value="GO_Central"/>
</dbReference>
<evidence type="ECO:0000313" key="4">
    <source>
        <dbReference type="EnsemblMetazoa" id="PPA38381.1"/>
    </source>
</evidence>
<dbReference type="SUPFAM" id="SSF100920">
    <property type="entry name" value="Heat shock protein 70kD (HSP70), peptide-binding domain"/>
    <property type="match status" value="1"/>
</dbReference>
<dbReference type="GO" id="GO:0005886">
    <property type="term" value="C:plasma membrane"/>
    <property type="evidence" value="ECO:0000318"/>
    <property type="project" value="GO_Central"/>
</dbReference>
<gene>
    <name evidence="4" type="primary">WBGene00276750</name>
</gene>
<dbReference type="GO" id="GO:0005829">
    <property type="term" value="C:cytosol"/>
    <property type="evidence" value="ECO:0000318"/>
    <property type="project" value="GO_Central"/>
</dbReference>
<sequence>MTDVARCASRTKSEVCTCAENAAIEGLYFKPFFNSLQAQTAQKLSPEIRAYAEMCHEKKLVELVISSLNTCIAAEQGKKKAEAILRSTHSVNIQQKWKPLLEECHQHLRDNRKGTSDLHLAILSERWNTSDQGREQAKRLEEIVAHLVNGSIHRSNGVSRKITECIDREFASRKPNEIRKTQSNATRQNTQMHNGMKDQALGIHLGAAYSRVAWKNGSNIEVFENGFGNKKTPCVVHFGNKFKTVGEGAQAMIKNDRSNTVYGVMNFMGRSVHDPEIMKYRYPFEIIPNEKGEANIRVHPYGGEPKLYSPAHITSLILSYMKVVAKAHIGSEIANAVITVPSSFNIAQRQATKDAGEMSGFNVLRIINEPIAMAISYISDKNFDKWKIIMIYNLGVQSFDVHILRCRGLFCEILSSSGLEKMGGEDFDHRLNSIFHWEVRNQGRYLSKEEDTALMKICEEAKIALSQSDRVIVPYFANGIRREWEITREIFEDLTMDLFEKTIECVKEAIAESWEEKEAIDDVVLVGGSCQIPIVRRMICEFFGDKQPRINFSSEHAIARGAAILAERIFAEQGMKKVAVIEILPFSLGIEIGMDNKFHAILKRNTAYPISKTDEYLCSADEGSEIVIKIFEGEHPLCKDNKFLGVCRVPVQAKSLTFSVNVQRVLIVHVKFKDTGKEVSTTVQTNRFTEEEPLNVSRSEEENVRRMTDVAKCNSRSKSEVCLCAENAASEGLYFKPFFNSLQAQTARKLSQEIRAYAEMCHEKKLVELVISSLNTCIAVEQGKKKAEAILRSTHSVNIQQKWKPLLEECHQHLRDNSRTKEGNKPND</sequence>
<dbReference type="GO" id="GO:0044183">
    <property type="term" value="F:protein folding chaperone"/>
    <property type="evidence" value="ECO:0000318"/>
    <property type="project" value="GO_Central"/>
</dbReference>
<dbReference type="AlphaFoldDB" id="A0A2A6CFC6"/>
<proteinExistence type="inferred from homology"/>
<dbReference type="PRINTS" id="PR00301">
    <property type="entry name" value="HEATSHOCK70"/>
</dbReference>
<evidence type="ECO:0000313" key="5">
    <source>
        <dbReference type="Proteomes" id="UP000005239"/>
    </source>
</evidence>
<dbReference type="Gene3D" id="3.90.640.10">
    <property type="entry name" value="Actin, Chain A, domain 4"/>
    <property type="match status" value="1"/>
</dbReference>
<accession>A0A8R1YYB4</accession>
<dbReference type="PANTHER" id="PTHR19375">
    <property type="entry name" value="HEAT SHOCK PROTEIN 70KDA"/>
    <property type="match status" value="1"/>
</dbReference>
<dbReference type="InterPro" id="IPR029047">
    <property type="entry name" value="HSP70_peptide-bd_sf"/>
</dbReference>
<keyword evidence="2" id="KW-0547">Nucleotide-binding</keyword>
<dbReference type="GO" id="GO:0140662">
    <property type="term" value="F:ATP-dependent protein folding chaperone"/>
    <property type="evidence" value="ECO:0007669"/>
    <property type="project" value="InterPro"/>
</dbReference>
<dbReference type="GO" id="GO:0005634">
    <property type="term" value="C:nucleus"/>
    <property type="evidence" value="ECO:0000318"/>
    <property type="project" value="GO_Central"/>
</dbReference>
<dbReference type="GO" id="GO:0005737">
    <property type="term" value="C:cytoplasm"/>
    <property type="evidence" value="ECO:0000318"/>
    <property type="project" value="GO_Central"/>
</dbReference>
<comment type="similarity">
    <text evidence="1">Belongs to the heat shock protein 70 family.</text>
</comment>
<dbReference type="InterPro" id="IPR013126">
    <property type="entry name" value="Hsp_70_fam"/>
</dbReference>
<dbReference type="Gene3D" id="2.60.34.10">
    <property type="entry name" value="Substrate Binding Domain Of DNAk, Chain A, domain 1"/>
    <property type="match status" value="1"/>
</dbReference>
<accession>A0A2A6CFC6</accession>
<dbReference type="Pfam" id="PF00012">
    <property type="entry name" value="HSP70"/>
    <property type="match status" value="1"/>
</dbReference>
<dbReference type="Proteomes" id="UP000005239">
    <property type="component" value="Unassembled WGS sequence"/>
</dbReference>
<reference evidence="4" key="2">
    <citation type="submission" date="2022-06" db="UniProtKB">
        <authorList>
            <consortium name="EnsemblMetazoa"/>
        </authorList>
    </citation>
    <scope>IDENTIFICATION</scope>
    <source>
        <strain evidence="4">PS312</strain>
    </source>
</reference>
<dbReference type="Gene3D" id="3.30.420.40">
    <property type="match status" value="2"/>
</dbReference>
<evidence type="ECO:0000256" key="2">
    <source>
        <dbReference type="ARBA" id="ARBA00022741"/>
    </source>
</evidence>
<name>A0A2A6CFC6_PRIPA</name>
<dbReference type="OrthoDB" id="2430612at2759"/>
<dbReference type="InterPro" id="IPR043129">
    <property type="entry name" value="ATPase_NBD"/>
</dbReference>
<protein>
    <submittedName>
        <fullName evidence="4">Uncharacterized protein</fullName>
    </submittedName>
</protein>
<dbReference type="GO" id="GO:0016887">
    <property type="term" value="F:ATP hydrolysis activity"/>
    <property type="evidence" value="ECO:0000318"/>
    <property type="project" value="GO_Central"/>
</dbReference>